<dbReference type="CDD" id="cd00146">
    <property type="entry name" value="PKD"/>
    <property type="match status" value="1"/>
</dbReference>
<dbReference type="Pfam" id="PF18911">
    <property type="entry name" value="PKD_4"/>
    <property type="match status" value="1"/>
</dbReference>
<dbReference type="InterPro" id="IPR000601">
    <property type="entry name" value="PKD_dom"/>
</dbReference>
<feature type="domain" description="PKD" evidence="2">
    <location>
        <begin position="50"/>
        <end position="132"/>
    </location>
</feature>
<dbReference type="InterPro" id="IPR013783">
    <property type="entry name" value="Ig-like_fold"/>
</dbReference>
<gene>
    <name evidence="3" type="ORF">EYQ70_00410</name>
</gene>
<organism evidence="3 4">
    <name type="scientific">Marine Group III euryarchaeote</name>
    <dbReference type="NCBI Taxonomy" id="2173149"/>
    <lineage>
        <taxon>Archaea</taxon>
        <taxon>Methanobacteriati</taxon>
        <taxon>Thermoplasmatota</taxon>
        <taxon>Thermoplasmata</taxon>
        <taxon>Candidatus Thermoprofundales</taxon>
    </lineage>
</organism>
<name>A0A7J4GQU9_9ARCH</name>
<accession>A0A7J4GQU9</accession>
<dbReference type="InterPro" id="IPR022409">
    <property type="entry name" value="PKD/Chitinase_dom"/>
</dbReference>
<evidence type="ECO:0000259" key="2">
    <source>
        <dbReference type="PROSITE" id="PS50093"/>
    </source>
</evidence>
<proteinExistence type="predicted"/>
<dbReference type="SUPFAM" id="SSF49299">
    <property type="entry name" value="PKD domain"/>
    <property type="match status" value="1"/>
</dbReference>
<dbReference type="PROSITE" id="PS50093">
    <property type="entry name" value="PKD"/>
    <property type="match status" value="1"/>
</dbReference>
<dbReference type="Gene3D" id="2.60.40.10">
    <property type="entry name" value="Immunoglobulins"/>
    <property type="match status" value="1"/>
</dbReference>
<dbReference type="EMBL" id="DUCX01000010">
    <property type="protein sequence ID" value="HIF36878.1"/>
    <property type="molecule type" value="Genomic_DNA"/>
</dbReference>
<evidence type="ECO:0000313" key="4">
    <source>
        <dbReference type="Proteomes" id="UP000585802"/>
    </source>
</evidence>
<dbReference type="InterPro" id="IPR035986">
    <property type="entry name" value="PKD_dom_sf"/>
</dbReference>
<protein>
    <submittedName>
        <fullName evidence="3">PKD domain-containing protein</fullName>
    </submittedName>
</protein>
<evidence type="ECO:0000313" key="3">
    <source>
        <dbReference type="EMBL" id="HIF36878.1"/>
    </source>
</evidence>
<reference evidence="4" key="1">
    <citation type="journal article" date="2019" name="bioRxiv">
        <title>Genome diversification in globally distributed novel marine Proteobacteria is linked to environmental adaptation.</title>
        <authorList>
            <person name="Zhou Z."/>
            <person name="Tran P.Q."/>
            <person name="Kieft K."/>
            <person name="Anantharaman K."/>
        </authorList>
    </citation>
    <scope>NUCLEOTIDE SEQUENCE [LARGE SCALE GENOMIC DNA]</scope>
</reference>
<sequence length="242" mass="26306">MKKITLFFLISLLAIGASGAYAYNEGMLDDLIGDEEEEDKEPVSSSGNAPIARITPSNPKIQINETISFSGSDSTDTDGDQLSFVWSFEGDSKQYEGASIDRNYPDKGEFLVKLVVTDSTGMSDEIETTVLVVEDYHDEQSGNVNGNDDTEEISMPVSNGFISLRIEYSLESASINPLEDSRVTLRLTDADGVVVDEEENVGEGDGAWSYGSDDLSSTGDYVFSIIAESGSMDYDVIIDVKY</sequence>
<evidence type="ECO:0000256" key="1">
    <source>
        <dbReference type="SAM" id="MobiDB-lite"/>
    </source>
</evidence>
<dbReference type="SMART" id="SM00089">
    <property type="entry name" value="PKD"/>
    <property type="match status" value="1"/>
</dbReference>
<dbReference type="Proteomes" id="UP000585802">
    <property type="component" value="Unassembled WGS sequence"/>
</dbReference>
<dbReference type="AlphaFoldDB" id="A0A7J4GQU9"/>
<comment type="caution">
    <text evidence="3">The sequence shown here is derived from an EMBL/GenBank/DDBJ whole genome shotgun (WGS) entry which is preliminary data.</text>
</comment>
<feature type="region of interest" description="Disordered" evidence="1">
    <location>
        <begin position="35"/>
        <end position="57"/>
    </location>
</feature>